<proteinExistence type="predicted"/>
<feature type="region of interest" description="Disordered" evidence="2">
    <location>
        <begin position="723"/>
        <end position="802"/>
    </location>
</feature>
<sequence length="829" mass="84297">MEEDDGIDFDDAFFSTIDRLVEAHHHSRSQVSQAVSPSGARAELPLVRSPPPKPRHPAREDSPTAQSHAAAHAVPDPLQGRLQAAEEAARRLQADLERAQWERDDLGRKLAAQQSALAAAAAQAPAIPAGHVATAAASMELQRQIDALRQQLAFKSQEAEELQRVQAQRAERVRVAEAAAAEAGRAELSLRLQLEAAREELASAARRPRGSPGGGGERPAGDTKRRGEVEGGLRKANSLPDPPLHTSWAAEDGEGCVDPESSSPQAGQVPGLLWTLCPTAMQLLVSGGGAAASPPSPGLPALVRRARTVDAAEYAPLAAALTRAVALARPAAAALDCCAAGAARALAAQAAADAAACAHPLTHPRAAALRCRMLAAMLTVGTVVLDLLDGNAPIAADPEAGGLEACVEDLGTRPPGLHLPEFRAAASCAGSSLRGGLSGLGLAAAGMAERVSAVADAADAADADETPAGEAPSPRRVPPAEALLAAAASFLAALVEHTLAAGQGAGPARVLSELLTGGLLARMLAGRAAAPAALSLLGRALLDPELGTALDAALGCSAGGTQDGTGEAAQPGSDPLGPAWLACLDPGGRPAPLIADALGALAALLVAWPPRPEAAAQLVHAGAAPALARVVHAAVLARPANGGGGEGPAGDRADGGAGEGPAVDWGPDARATLAHEALTLLKHLLQHRDLSEPRGRAALDSMCLDSDALWRCSLACRHLEERLPLGRGGDGSLPLMDNDGDGDPFLDDEGDAPLLNDVGLPSGEDAGPQNEQRGDTSPHVSWEAPLPSPWMEQGQFDAPSQVATSDTLAALAKSVARRMAHAYSERARG</sequence>
<feature type="region of interest" description="Disordered" evidence="2">
    <location>
        <begin position="640"/>
        <end position="663"/>
    </location>
</feature>
<gene>
    <name evidence="3" type="ORF">g.2674</name>
</gene>
<dbReference type="EMBL" id="GDKF01001909">
    <property type="protein sequence ID" value="JAT76713.1"/>
    <property type="molecule type" value="Transcribed_RNA"/>
</dbReference>
<feature type="compositionally biased region" description="Basic and acidic residues" evidence="2">
    <location>
        <begin position="219"/>
        <end position="233"/>
    </location>
</feature>
<reference evidence="3" key="1">
    <citation type="submission" date="2015-08" db="EMBL/GenBank/DDBJ databases">
        <authorList>
            <person name="Babu N.S."/>
            <person name="Beckwith C.J."/>
            <person name="Beseler K.G."/>
            <person name="Brison A."/>
            <person name="Carone J.V."/>
            <person name="Caskin T.P."/>
            <person name="Diamond M."/>
            <person name="Durham M.E."/>
            <person name="Foxe J.M."/>
            <person name="Go M."/>
            <person name="Henderson B.A."/>
            <person name="Jones I.B."/>
            <person name="McGettigan J.A."/>
            <person name="Micheletti S.J."/>
            <person name="Nasrallah M.E."/>
            <person name="Ortiz D."/>
            <person name="Piller C.R."/>
            <person name="Privatt S.R."/>
            <person name="Schneider S.L."/>
            <person name="Sharp S."/>
            <person name="Smith T.C."/>
            <person name="Stanton J.D."/>
            <person name="Ullery H.E."/>
            <person name="Wilson R.J."/>
            <person name="Serrano M.G."/>
            <person name="Buck G."/>
            <person name="Lee V."/>
            <person name="Wang Y."/>
            <person name="Carvalho R."/>
            <person name="Voegtly L."/>
            <person name="Shi R."/>
            <person name="Duckworth R."/>
            <person name="Johnson A."/>
            <person name="Loviza R."/>
            <person name="Walstead R."/>
            <person name="Shah Z."/>
            <person name="Kiflezghi M."/>
            <person name="Wade K."/>
            <person name="Ball S.L."/>
            <person name="Bradley K.W."/>
            <person name="Asai D.J."/>
            <person name="Bowman C.A."/>
            <person name="Russell D.A."/>
            <person name="Pope W.H."/>
            <person name="Jacobs-Sera D."/>
            <person name="Hendrix R.W."/>
            <person name="Hatfull G.F."/>
        </authorList>
    </citation>
    <scope>NUCLEOTIDE SEQUENCE</scope>
</reference>
<feature type="region of interest" description="Disordered" evidence="2">
    <location>
        <begin position="25"/>
        <end position="79"/>
    </location>
</feature>
<accession>A0A1D2ACN8</accession>
<organism evidence="3">
    <name type="scientific">Auxenochlorella protothecoides</name>
    <name type="common">Green microalga</name>
    <name type="synonym">Chlorella protothecoides</name>
    <dbReference type="NCBI Taxonomy" id="3075"/>
    <lineage>
        <taxon>Eukaryota</taxon>
        <taxon>Viridiplantae</taxon>
        <taxon>Chlorophyta</taxon>
        <taxon>core chlorophytes</taxon>
        <taxon>Trebouxiophyceae</taxon>
        <taxon>Chlorellales</taxon>
        <taxon>Chlorellaceae</taxon>
        <taxon>Auxenochlorella</taxon>
    </lineage>
</organism>
<protein>
    <submittedName>
        <fullName evidence="3">Uncharacterized protein</fullName>
    </submittedName>
</protein>
<feature type="compositionally biased region" description="Acidic residues" evidence="2">
    <location>
        <begin position="738"/>
        <end position="751"/>
    </location>
</feature>
<evidence type="ECO:0000256" key="2">
    <source>
        <dbReference type="SAM" id="MobiDB-lite"/>
    </source>
</evidence>
<evidence type="ECO:0000313" key="3">
    <source>
        <dbReference type="EMBL" id="JAT76713.1"/>
    </source>
</evidence>
<dbReference type="AlphaFoldDB" id="A0A1D2ACN8"/>
<name>A0A1D2ACN8_AUXPR</name>
<keyword evidence="1" id="KW-0175">Coiled coil</keyword>
<evidence type="ECO:0000256" key="1">
    <source>
        <dbReference type="SAM" id="Coils"/>
    </source>
</evidence>
<feature type="region of interest" description="Disordered" evidence="2">
    <location>
        <begin position="201"/>
        <end position="267"/>
    </location>
</feature>
<feature type="coiled-coil region" evidence="1">
    <location>
        <begin position="82"/>
        <end position="109"/>
    </location>
</feature>